<feature type="domain" description="Aspartate/ornithine carbamoyltransferase carbamoyl-P binding" evidence="10">
    <location>
        <begin position="64"/>
        <end position="203"/>
    </location>
</feature>
<evidence type="ECO:0000256" key="1">
    <source>
        <dbReference type="ARBA" id="ARBA00004852"/>
    </source>
</evidence>
<dbReference type="NCBIfam" id="NF002032">
    <property type="entry name" value="PRK00856.1"/>
    <property type="match status" value="1"/>
</dbReference>
<evidence type="ECO:0000256" key="7">
    <source>
        <dbReference type="ARBA" id="ARBA00048859"/>
    </source>
</evidence>
<dbReference type="PRINTS" id="PR00100">
    <property type="entry name" value="AOTCASE"/>
</dbReference>
<sequence>MENNLLKSPWLTLGIGTAGLAAVCLLSHVPCAKGILTHLGILSKAPVDTLEASMRKVASTLSRRSFVCIDDLSSSQIHCIMDLASFFKKQVSQKLPCKFLDGKIMTTLFYEASTRTRCSFEAAMLNLGGRVISVSGSTSSAVKGETLEDSVRVLSSYCDVLVLRHPETNVMQKAKAHSLVPLVNAGDGSGEHPTQALLDLYTLCVYFPIFEKEFTICFVGDLKYSRTIHSLVKLLSRFNVVIKYIAPKSLQMPTEIQREVEQNFAKYNIPDLAYPRQTSFSELSDGLENCDAIYVTRIQKERMSPEEYDLVKSSYIIDKSTMEKLAPHVKILHPLPRVDEISPEVDNDERCIYFEQAQNGVYVRMALLYLLLT</sequence>
<dbReference type="GO" id="GO:0044205">
    <property type="term" value="P:'de novo' UMP biosynthetic process"/>
    <property type="evidence" value="ECO:0007669"/>
    <property type="project" value="UniProtKB-UniPathway"/>
</dbReference>
<dbReference type="Pfam" id="PF00185">
    <property type="entry name" value="OTCace"/>
    <property type="match status" value="1"/>
</dbReference>
<dbReference type="InterPro" id="IPR036901">
    <property type="entry name" value="Asp/Orn_carbamoylTrfase_sf"/>
</dbReference>
<accession>L0AWX6</accession>
<dbReference type="Gene3D" id="3.40.50.1370">
    <property type="entry name" value="Aspartate/ornithine carbamoyltransferase"/>
    <property type="match status" value="2"/>
</dbReference>
<dbReference type="InterPro" id="IPR002082">
    <property type="entry name" value="Asp_carbamoyltransf"/>
</dbReference>
<keyword evidence="5" id="KW-0665">Pyrimidine biosynthesis</keyword>
<evidence type="ECO:0000256" key="3">
    <source>
        <dbReference type="ARBA" id="ARBA00013008"/>
    </source>
</evidence>
<evidence type="ECO:0000256" key="6">
    <source>
        <dbReference type="ARBA" id="ARBA00043884"/>
    </source>
</evidence>
<comment type="function">
    <text evidence="6">Catalyzes the condensation of carbamoyl phosphate and aspartate to form carbamoyl aspartate and inorganic phosphate, the committed step in the de novo pyrimidine nucleotide biosynthesis pathway.</text>
</comment>
<dbReference type="AlphaFoldDB" id="L0AWX6"/>
<keyword evidence="4 8" id="KW-0808">Transferase</keyword>
<dbReference type="FunFam" id="3.40.50.1370:FF:000002">
    <property type="entry name" value="Aspartate carbamoyltransferase 2"/>
    <property type="match status" value="1"/>
</dbReference>
<comment type="catalytic activity">
    <reaction evidence="7">
        <text>carbamoyl phosphate + L-aspartate = N-carbamoyl-L-aspartate + phosphate + H(+)</text>
        <dbReference type="Rhea" id="RHEA:20013"/>
        <dbReference type="ChEBI" id="CHEBI:15378"/>
        <dbReference type="ChEBI" id="CHEBI:29991"/>
        <dbReference type="ChEBI" id="CHEBI:32814"/>
        <dbReference type="ChEBI" id="CHEBI:43474"/>
        <dbReference type="ChEBI" id="CHEBI:58228"/>
        <dbReference type="EC" id="2.1.3.2"/>
    </reaction>
</comment>
<feature type="domain" description="Aspartate/ornithine carbamoyltransferase Asp/Orn-binding" evidence="9">
    <location>
        <begin position="213"/>
        <end position="371"/>
    </location>
</feature>
<dbReference type="InterPro" id="IPR006132">
    <property type="entry name" value="Asp/Orn_carbamoyltranf_P-bd"/>
</dbReference>
<dbReference type="Pfam" id="PF02729">
    <property type="entry name" value="OTCace_N"/>
    <property type="match status" value="1"/>
</dbReference>
<evidence type="ECO:0000256" key="8">
    <source>
        <dbReference type="RuleBase" id="RU003634"/>
    </source>
</evidence>
<dbReference type="EC" id="2.1.3.2" evidence="3"/>
<comment type="pathway">
    <text evidence="1">Pyrimidine metabolism; UMP biosynthesis via de novo pathway; (S)-dihydroorotate from bicarbonate: step 2/3.</text>
</comment>
<evidence type="ECO:0000256" key="4">
    <source>
        <dbReference type="ARBA" id="ARBA00022679"/>
    </source>
</evidence>
<dbReference type="SUPFAM" id="SSF53671">
    <property type="entry name" value="Aspartate/ornithine carbamoyltransferase"/>
    <property type="match status" value="1"/>
</dbReference>
<dbReference type="PANTHER" id="PTHR45753">
    <property type="entry name" value="ORNITHINE CARBAMOYLTRANSFERASE, MITOCHONDRIAL"/>
    <property type="match status" value="1"/>
</dbReference>
<proteinExistence type="inferred from homology"/>
<dbReference type="GO" id="GO:0016597">
    <property type="term" value="F:amino acid binding"/>
    <property type="evidence" value="ECO:0007669"/>
    <property type="project" value="InterPro"/>
</dbReference>
<dbReference type="Proteomes" id="UP000031512">
    <property type="component" value="Chromosome 1"/>
</dbReference>
<name>L0AWX6_THEEQ</name>
<dbReference type="VEuPathDB" id="PiroplasmaDB:BEWA_029100"/>
<evidence type="ECO:0000256" key="2">
    <source>
        <dbReference type="ARBA" id="ARBA00008896"/>
    </source>
</evidence>
<reference evidence="11 12" key="1">
    <citation type="journal article" date="2012" name="BMC Genomics">
        <title>Comparative genomic analysis and phylogenetic position of Theileria equi.</title>
        <authorList>
            <person name="Kappmeyer L.S."/>
            <person name="Thiagarajan M."/>
            <person name="Herndon D.R."/>
            <person name="Ramsay J.D."/>
            <person name="Caler E."/>
            <person name="Djikeng A."/>
            <person name="Gillespie J.J."/>
            <person name="Lau A.O."/>
            <person name="Roalson E.H."/>
            <person name="Silva J.C."/>
            <person name="Silva M.G."/>
            <person name="Suarez C.E."/>
            <person name="Ueti M.W."/>
            <person name="Nene V.M."/>
            <person name="Mealey R.H."/>
            <person name="Knowles D.P."/>
            <person name="Brayton K.A."/>
        </authorList>
    </citation>
    <scope>NUCLEOTIDE SEQUENCE [LARGE SCALE GENOMIC DNA]</scope>
    <source>
        <strain evidence="11 12">WA</strain>
    </source>
</reference>
<protein>
    <recommendedName>
        <fullName evidence="3">aspartate carbamoyltransferase</fullName>
        <ecNumber evidence="3">2.1.3.2</ecNumber>
    </recommendedName>
</protein>
<dbReference type="NCBIfam" id="TIGR00670">
    <property type="entry name" value="asp_carb_tr"/>
    <property type="match status" value="1"/>
</dbReference>
<evidence type="ECO:0000313" key="11">
    <source>
        <dbReference type="EMBL" id="AFZ80060.1"/>
    </source>
</evidence>
<dbReference type="PRINTS" id="PR00101">
    <property type="entry name" value="ATCASE"/>
</dbReference>
<dbReference type="GO" id="GO:0006520">
    <property type="term" value="P:amino acid metabolic process"/>
    <property type="evidence" value="ECO:0007669"/>
    <property type="project" value="InterPro"/>
</dbReference>
<keyword evidence="12" id="KW-1185">Reference proteome</keyword>
<dbReference type="GeneID" id="15803483"/>
<dbReference type="GO" id="GO:0004070">
    <property type="term" value="F:aspartate carbamoyltransferase activity"/>
    <property type="evidence" value="ECO:0007669"/>
    <property type="project" value="UniProtKB-EC"/>
</dbReference>
<dbReference type="RefSeq" id="XP_004829726.1">
    <property type="nucleotide sequence ID" value="XM_004829669.1"/>
</dbReference>
<evidence type="ECO:0000259" key="10">
    <source>
        <dbReference type="Pfam" id="PF02729"/>
    </source>
</evidence>
<dbReference type="PANTHER" id="PTHR45753:SF6">
    <property type="entry name" value="ASPARTATE CARBAMOYLTRANSFERASE"/>
    <property type="match status" value="1"/>
</dbReference>
<dbReference type="UniPathway" id="UPA00070">
    <property type="reaction ID" value="UER00116"/>
</dbReference>
<evidence type="ECO:0000259" key="9">
    <source>
        <dbReference type="Pfam" id="PF00185"/>
    </source>
</evidence>
<evidence type="ECO:0000256" key="5">
    <source>
        <dbReference type="ARBA" id="ARBA00022975"/>
    </source>
</evidence>
<evidence type="ECO:0000313" key="12">
    <source>
        <dbReference type="Proteomes" id="UP000031512"/>
    </source>
</evidence>
<organism evidence="11 12">
    <name type="scientific">Theileria equi strain WA</name>
    <dbReference type="NCBI Taxonomy" id="1537102"/>
    <lineage>
        <taxon>Eukaryota</taxon>
        <taxon>Sar</taxon>
        <taxon>Alveolata</taxon>
        <taxon>Apicomplexa</taxon>
        <taxon>Aconoidasida</taxon>
        <taxon>Piroplasmida</taxon>
        <taxon>Theileriidae</taxon>
        <taxon>Theileria</taxon>
    </lineage>
</organism>
<dbReference type="InterPro" id="IPR006130">
    <property type="entry name" value="Asp/Orn_carbamoylTrfase"/>
</dbReference>
<dbReference type="OrthoDB" id="1924069at2759"/>
<dbReference type="GO" id="GO:0006207">
    <property type="term" value="P:'de novo' pyrimidine nucleobase biosynthetic process"/>
    <property type="evidence" value="ECO:0007669"/>
    <property type="project" value="InterPro"/>
</dbReference>
<dbReference type="InterPro" id="IPR006131">
    <property type="entry name" value="Asp_carbamoyltransf_Asp/Orn-bd"/>
</dbReference>
<dbReference type="STRING" id="1537102.L0AWX6"/>
<dbReference type="eggNOG" id="KOG0370">
    <property type="taxonomic scope" value="Eukaryota"/>
</dbReference>
<dbReference type="EMBL" id="CP001669">
    <property type="protein sequence ID" value="AFZ80060.1"/>
    <property type="molecule type" value="Genomic_DNA"/>
</dbReference>
<comment type="similarity">
    <text evidence="2">Belongs to the aspartate/ornithine carbamoyltransferase superfamily. ATCase family.</text>
</comment>
<gene>
    <name evidence="11" type="ORF">BEWA_029100</name>
</gene>
<dbReference type="KEGG" id="beq:BEWA_029100"/>
<dbReference type="PROSITE" id="PS00097">
    <property type="entry name" value="CARBAMOYLTRANSFERASE"/>
    <property type="match status" value="1"/>
</dbReference>